<feature type="compositionally biased region" description="Basic and acidic residues" evidence="1">
    <location>
        <begin position="1088"/>
        <end position="1111"/>
    </location>
</feature>
<accession>A0A0G4EE99</accession>
<gene>
    <name evidence="2" type="ORF">Vbra_11350</name>
</gene>
<dbReference type="Proteomes" id="UP000041254">
    <property type="component" value="Unassembled WGS sequence"/>
</dbReference>
<feature type="compositionally biased region" description="Polar residues" evidence="1">
    <location>
        <begin position="1181"/>
        <end position="1193"/>
    </location>
</feature>
<reference evidence="2 3" key="1">
    <citation type="submission" date="2014-11" db="EMBL/GenBank/DDBJ databases">
        <authorList>
            <person name="Zhu J."/>
            <person name="Qi W."/>
            <person name="Song R."/>
        </authorList>
    </citation>
    <scope>NUCLEOTIDE SEQUENCE [LARGE SCALE GENOMIC DNA]</scope>
</reference>
<protein>
    <submittedName>
        <fullName evidence="2">Uncharacterized protein</fullName>
    </submittedName>
</protein>
<dbReference type="InParanoid" id="A0A0G4EE99"/>
<organism evidence="2 3">
    <name type="scientific">Vitrella brassicaformis (strain CCMP3155)</name>
    <dbReference type="NCBI Taxonomy" id="1169540"/>
    <lineage>
        <taxon>Eukaryota</taxon>
        <taxon>Sar</taxon>
        <taxon>Alveolata</taxon>
        <taxon>Colpodellida</taxon>
        <taxon>Vitrellaceae</taxon>
        <taxon>Vitrella</taxon>
    </lineage>
</organism>
<evidence type="ECO:0000313" key="2">
    <source>
        <dbReference type="EMBL" id="CEL93695.1"/>
    </source>
</evidence>
<name>A0A0G4EE99_VITBC</name>
<feature type="compositionally biased region" description="Basic residues" evidence="1">
    <location>
        <begin position="547"/>
        <end position="561"/>
    </location>
</feature>
<dbReference type="VEuPathDB" id="CryptoDB:Vbra_11350"/>
<dbReference type="PhylomeDB" id="A0A0G4EE99"/>
<feature type="region of interest" description="Disordered" evidence="1">
    <location>
        <begin position="1062"/>
        <end position="1203"/>
    </location>
</feature>
<evidence type="ECO:0000256" key="1">
    <source>
        <dbReference type="SAM" id="MobiDB-lite"/>
    </source>
</evidence>
<dbReference type="EMBL" id="CDMY01000185">
    <property type="protein sequence ID" value="CEL93695.1"/>
    <property type="molecule type" value="Genomic_DNA"/>
</dbReference>
<keyword evidence="3" id="KW-1185">Reference proteome</keyword>
<feature type="region of interest" description="Disordered" evidence="1">
    <location>
        <begin position="542"/>
        <end position="597"/>
    </location>
</feature>
<sequence length="1203" mass="129955">MSHSGLACPEKVVLSPDAEEKPFFVAAKGLATAVLSGNVSADQLTSFAGRLLGDRHALERLLSALLDDTTAETNRVIAADLFCALQVNGTVRLALLRVPPTQLAQVAAFVIGAVTWTEVRLDGKVYQSVFGRKVARCALDVITCTRLALLVEVFYAAKEVLPSKQYAEIRDDFFMSHRTTVKQCLHLMPLRTTAAAVNVSSWAYALVRELGARVAHQFVAGGEIPMAVDLLLPLLSMMVQCLFAAGPLRSADDLYWANVLSLIDLYHQVEWLPRDEVLEESELRELIGEHCYAHVECLVRIVVTSDGQLLAAACAALGTTLARALLLCRHQLGGGDERTIPVSELCRVAPFPLAPCRPLFKEKLMSRVLAAAQAAPSDLQAHAIAAAILIPAMAAIESNQLSVLKKAGFLPVLFGMVGQLSVSVDDVVMHLDLHCLDMIVQRDRSFLGTEALAQALSESMLICTSAMAISQTAGMMHGQFDRRPVLVAWLSRIITYGDELVAEGKVPSNPFPQQIVQYGAKLIGPSALSTPPNEVSSFFQSMTAPAKGKKGQKAKKEKNKKAPAPAAFAAAPQAAAPQAAADHPAAPSTSSHPTPESIEQFEDGLLSDDVEVYIRSARGISQVQMPVLKGLAQRFVNDVDAFRRILTHLVDGSSVECRVATADVLYRLLRNRLLTLVGPLAPTFVSAIFDTLTWSQPSEGDDIELTDKTAAQTVLISDSCKPLGIPPPPRIDVVTLARLYAIRAALAALPAMGDYPAAARLRDDFLRRHEATIRQAMSVLLRPRHRGADNMIHLLPTITVSFDRRRLTAVEDWQVTKAALGSHVYAHFNRLAQLVVSAEDGSFELRAASLVLGALMCTAYWLCATSLLAKRQATDAHNEDPVVKLAEEVGLLKVVKMIRQGDTMSTYLGNTIVTPAIALAEEGRGQELIGSGFVSTLVDMLDCQALRVGLALCVTCLKLLIQTDRKVLSTAGLSKALCDAVLARARGQLTSTDINLDSVVAVLQTMVNYGRTLVAQGEHTRNPFIREILKLDSVKEMRSPDATHLSKPPQFLRFLESIAQQGAKEKTQSMAKQSSRKPEAQLAAEAVEAERNADKLIQEDAREKARMAKKEMKAHKGKGQHSQSATAAAEAGSDLQDDHGDEHPLSTDHESEVEDPDAMLLNSAFGLHARQSGHSNKKTSKQGNQDVVTSASTLGRGRAAAGD</sequence>
<feature type="compositionally biased region" description="Low complexity" evidence="1">
    <location>
        <begin position="562"/>
        <end position="587"/>
    </location>
</feature>
<feature type="compositionally biased region" description="Basic and acidic residues" evidence="1">
    <location>
        <begin position="1136"/>
        <end position="1150"/>
    </location>
</feature>
<dbReference type="AlphaFoldDB" id="A0A0G4EE99"/>
<proteinExistence type="predicted"/>
<evidence type="ECO:0000313" key="3">
    <source>
        <dbReference type="Proteomes" id="UP000041254"/>
    </source>
</evidence>